<accession>A0A084Y4M8</accession>
<protein>
    <submittedName>
        <fullName evidence="1">Uncharacterized protein</fullName>
    </submittedName>
</protein>
<evidence type="ECO:0000313" key="1">
    <source>
        <dbReference type="EMBL" id="KFB69672.1"/>
    </source>
</evidence>
<gene>
    <name evidence="1" type="ORF">CAPSK01_000617</name>
</gene>
<evidence type="ECO:0000313" key="2">
    <source>
        <dbReference type="Proteomes" id="UP000019812"/>
    </source>
</evidence>
<organism evidence="1 2">
    <name type="scientific">Candidatus Accumulibacter vicinus</name>
    <dbReference type="NCBI Taxonomy" id="2954382"/>
    <lineage>
        <taxon>Bacteria</taxon>
        <taxon>Pseudomonadati</taxon>
        <taxon>Pseudomonadota</taxon>
        <taxon>Betaproteobacteria</taxon>
        <taxon>Candidatus Accumulibacter</taxon>
    </lineage>
</organism>
<comment type="caution">
    <text evidence="1">The sequence shown here is derived from an EMBL/GenBank/DDBJ whole genome shotgun (WGS) entry which is preliminary data.</text>
</comment>
<dbReference type="Proteomes" id="UP000019812">
    <property type="component" value="Unassembled WGS sequence"/>
</dbReference>
<name>A0A084Y4M8_9PROT</name>
<dbReference type="STRING" id="1457154.CAPSK01_000617"/>
<sequence>MQTHTGHEITFIALQHPLPDDAQKELKALAGEIALAKRRLHEATDAHNEQVVRIATKARNNAITALDMTVLAMRSKIGVEFTRPAFRRCNSFTSTEA</sequence>
<dbReference type="AlphaFoldDB" id="A0A084Y4M8"/>
<proteinExistence type="predicted"/>
<dbReference type="EMBL" id="JDSS02000010">
    <property type="protein sequence ID" value="KFB69672.1"/>
    <property type="molecule type" value="Genomic_DNA"/>
</dbReference>
<reference evidence="1 2" key="1">
    <citation type="submission" date="2014-07" db="EMBL/GenBank/DDBJ databases">
        <title>Expanding our view of genomic diversity in Candidatus Accumulibacter clades.</title>
        <authorList>
            <person name="Skennerton C.T."/>
            <person name="Barr J.J."/>
            <person name="Slater F.R."/>
            <person name="Bond P.L."/>
            <person name="Tyson G.W."/>
        </authorList>
    </citation>
    <scope>NUCLEOTIDE SEQUENCE [LARGE SCALE GENOMIC DNA]</scope>
    <source>
        <strain evidence="2">SK-01</strain>
    </source>
</reference>
<dbReference type="RefSeq" id="WP_034922166.1">
    <property type="nucleotide sequence ID" value="NZ_JDSS02000010.1"/>
</dbReference>